<evidence type="ECO:0000259" key="6">
    <source>
        <dbReference type="Pfam" id="PF04138"/>
    </source>
</evidence>
<evidence type="ECO:0000256" key="5">
    <source>
        <dbReference type="SAM" id="Phobius"/>
    </source>
</evidence>
<gene>
    <name evidence="7" type="ORF">D1164_15965</name>
</gene>
<feature type="transmembrane region" description="Helical" evidence="5">
    <location>
        <begin position="31"/>
        <end position="53"/>
    </location>
</feature>
<evidence type="ECO:0000313" key="7">
    <source>
        <dbReference type="EMBL" id="RIH64063.1"/>
    </source>
</evidence>
<comment type="caution">
    <text evidence="7">The sequence shown here is derived from an EMBL/GenBank/DDBJ whole genome shotgun (WGS) entry which is preliminary data.</text>
</comment>
<dbReference type="Proteomes" id="UP000266441">
    <property type="component" value="Unassembled WGS sequence"/>
</dbReference>
<feature type="domain" description="GtrA/DPMS transmembrane" evidence="6">
    <location>
        <begin position="33"/>
        <end position="160"/>
    </location>
</feature>
<dbReference type="RefSeq" id="WP_119350895.1">
    <property type="nucleotide sequence ID" value="NZ_JBFHKJ010000458.1"/>
</dbReference>
<proteinExistence type="predicted"/>
<evidence type="ECO:0000256" key="3">
    <source>
        <dbReference type="ARBA" id="ARBA00022989"/>
    </source>
</evidence>
<feature type="transmembrane region" description="Helical" evidence="5">
    <location>
        <begin position="107"/>
        <end position="125"/>
    </location>
</feature>
<accession>A0A399CY29</accession>
<keyword evidence="8" id="KW-1185">Reference proteome</keyword>
<dbReference type="GO" id="GO:0000271">
    <property type="term" value="P:polysaccharide biosynthetic process"/>
    <property type="evidence" value="ECO:0007669"/>
    <property type="project" value="InterPro"/>
</dbReference>
<keyword evidence="2 5" id="KW-0812">Transmembrane</keyword>
<evidence type="ECO:0000256" key="2">
    <source>
        <dbReference type="ARBA" id="ARBA00022692"/>
    </source>
</evidence>
<comment type="subcellular location">
    <subcellularLocation>
        <location evidence="1">Membrane</location>
        <topology evidence="1">Multi-pass membrane protein</topology>
    </subcellularLocation>
</comment>
<dbReference type="Pfam" id="PF04138">
    <property type="entry name" value="GtrA_DPMS_TM"/>
    <property type="match status" value="1"/>
</dbReference>
<dbReference type="InterPro" id="IPR007267">
    <property type="entry name" value="GtrA_DPMS_TM"/>
</dbReference>
<dbReference type="OrthoDB" id="771485at2"/>
<name>A0A399CY29_9BACT</name>
<evidence type="ECO:0000256" key="4">
    <source>
        <dbReference type="ARBA" id="ARBA00023136"/>
    </source>
</evidence>
<evidence type="ECO:0000313" key="8">
    <source>
        <dbReference type="Proteomes" id="UP000266441"/>
    </source>
</evidence>
<sequence>MRNILHFFRVLIIRVVDSFYFPFLRFVPIEIFRYGVTGGANTAFDIFLYFIFYRYILDRQILDLGFVAISPHIAAFLMVFPITFITGFILAKYVTFTASELRGRIQLFRYGVTVLASILLNYVFLKFFVEYVGLYATLSKMLTTVIVVAFSYLSQRYFSFKTATIYKTT</sequence>
<evidence type="ECO:0000256" key="1">
    <source>
        <dbReference type="ARBA" id="ARBA00004141"/>
    </source>
</evidence>
<feature type="transmembrane region" description="Helical" evidence="5">
    <location>
        <begin position="6"/>
        <end position="24"/>
    </location>
</feature>
<feature type="transmembrane region" description="Helical" evidence="5">
    <location>
        <begin position="131"/>
        <end position="153"/>
    </location>
</feature>
<organism evidence="7 8">
    <name type="scientific">Mariniphaga sediminis</name>
    <dbReference type="NCBI Taxonomy" id="1628158"/>
    <lineage>
        <taxon>Bacteria</taxon>
        <taxon>Pseudomonadati</taxon>
        <taxon>Bacteroidota</taxon>
        <taxon>Bacteroidia</taxon>
        <taxon>Marinilabiliales</taxon>
        <taxon>Prolixibacteraceae</taxon>
        <taxon>Mariniphaga</taxon>
    </lineage>
</organism>
<reference evidence="7 8" key="1">
    <citation type="journal article" date="2015" name="Int. J. Syst. Evol. Microbiol.">
        <title>Mariniphaga sediminis sp. nov., isolated from coastal sediment.</title>
        <authorList>
            <person name="Wang F.Q."/>
            <person name="Shen Q.Y."/>
            <person name="Chen G.J."/>
            <person name="Du Z.J."/>
        </authorList>
    </citation>
    <scope>NUCLEOTIDE SEQUENCE [LARGE SCALE GENOMIC DNA]</scope>
    <source>
        <strain evidence="7 8">SY21</strain>
    </source>
</reference>
<keyword evidence="4 5" id="KW-0472">Membrane</keyword>
<dbReference type="EMBL" id="QWET01000013">
    <property type="protein sequence ID" value="RIH64063.1"/>
    <property type="molecule type" value="Genomic_DNA"/>
</dbReference>
<feature type="transmembrane region" description="Helical" evidence="5">
    <location>
        <begin position="73"/>
        <end position="95"/>
    </location>
</feature>
<dbReference type="GO" id="GO:0016020">
    <property type="term" value="C:membrane"/>
    <property type="evidence" value="ECO:0007669"/>
    <property type="project" value="UniProtKB-SubCell"/>
</dbReference>
<keyword evidence="3 5" id="KW-1133">Transmembrane helix</keyword>
<dbReference type="AlphaFoldDB" id="A0A399CY29"/>
<protein>
    <submittedName>
        <fullName evidence="7">GtrA family protein</fullName>
    </submittedName>
</protein>